<keyword evidence="5 7" id="KW-1133">Transmembrane helix</keyword>
<reference evidence="9 10" key="1">
    <citation type="submission" date="2021-05" db="EMBL/GenBank/DDBJ databases">
        <title>Description of Cellulomonas sp. DKR-3 sp. nov.</title>
        <authorList>
            <person name="Dahal R.H."/>
            <person name="Chaudhary D.K."/>
        </authorList>
    </citation>
    <scope>NUCLEOTIDE SEQUENCE [LARGE SCALE GENOMIC DNA]</scope>
    <source>
        <strain evidence="9 10">DKR-3</strain>
    </source>
</reference>
<keyword evidence="2 7" id="KW-0813">Transport</keyword>
<dbReference type="InterPro" id="IPR035906">
    <property type="entry name" value="MetI-like_sf"/>
</dbReference>
<evidence type="ECO:0000256" key="6">
    <source>
        <dbReference type="ARBA" id="ARBA00023136"/>
    </source>
</evidence>
<evidence type="ECO:0000256" key="5">
    <source>
        <dbReference type="ARBA" id="ARBA00022989"/>
    </source>
</evidence>
<keyword evidence="3" id="KW-1003">Cell membrane</keyword>
<dbReference type="InterPro" id="IPR000515">
    <property type="entry name" value="MetI-like"/>
</dbReference>
<accession>A0ABS5TV13</accession>
<feature type="transmembrane region" description="Helical" evidence="7">
    <location>
        <begin position="178"/>
        <end position="201"/>
    </location>
</feature>
<feature type="transmembrane region" description="Helical" evidence="7">
    <location>
        <begin position="129"/>
        <end position="146"/>
    </location>
</feature>
<organism evidence="9 10">
    <name type="scientific">Cellulomonas fulva</name>
    <dbReference type="NCBI Taxonomy" id="2835530"/>
    <lineage>
        <taxon>Bacteria</taxon>
        <taxon>Bacillati</taxon>
        <taxon>Actinomycetota</taxon>
        <taxon>Actinomycetes</taxon>
        <taxon>Micrococcales</taxon>
        <taxon>Cellulomonadaceae</taxon>
        <taxon>Cellulomonas</taxon>
    </lineage>
</organism>
<comment type="similarity">
    <text evidence="7">Belongs to the binding-protein-dependent transport system permease family.</text>
</comment>
<protein>
    <submittedName>
        <fullName evidence="9">Sugar ABC transporter permease</fullName>
    </submittedName>
</protein>
<dbReference type="Pfam" id="PF00528">
    <property type="entry name" value="BPD_transp_1"/>
    <property type="match status" value="1"/>
</dbReference>
<dbReference type="InterPro" id="IPR051393">
    <property type="entry name" value="ABC_transporter_permease"/>
</dbReference>
<evidence type="ECO:0000256" key="1">
    <source>
        <dbReference type="ARBA" id="ARBA00004651"/>
    </source>
</evidence>
<dbReference type="RefSeq" id="WP_214345969.1">
    <property type="nucleotide sequence ID" value="NZ_JAHBOH010000001.1"/>
</dbReference>
<dbReference type="EMBL" id="JAHBOH010000001">
    <property type="protein sequence ID" value="MBT0992989.1"/>
    <property type="molecule type" value="Genomic_DNA"/>
</dbReference>
<evidence type="ECO:0000256" key="2">
    <source>
        <dbReference type="ARBA" id="ARBA00022448"/>
    </source>
</evidence>
<evidence type="ECO:0000256" key="3">
    <source>
        <dbReference type="ARBA" id="ARBA00022475"/>
    </source>
</evidence>
<dbReference type="Gene3D" id="1.10.3720.10">
    <property type="entry name" value="MetI-like"/>
    <property type="match status" value="1"/>
</dbReference>
<evidence type="ECO:0000259" key="8">
    <source>
        <dbReference type="PROSITE" id="PS50928"/>
    </source>
</evidence>
<name>A0ABS5TV13_9CELL</name>
<evidence type="ECO:0000313" key="10">
    <source>
        <dbReference type="Proteomes" id="UP000722125"/>
    </source>
</evidence>
<proteinExistence type="inferred from homology"/>
<gene>
    <name evidence="9" type="ORF">KIN34_01620</name>
</gene>
<evidence type="ECO:0000256" key="7">
    <source>
        <dbReference type="RuleBase" id="RU363032"/>
    </source>
</evidence>
<keyword evidence="6 7" id="KW-0472">Membrane</keyword>
<dbReference type="PROSITE" id="PS50928">
    <property type="entry name" value="ABC_TM1"/>
    <property type="match status" value="1"/>
</dbReference>
<keyword evidence="4 7" id="KW-0812">Transmembrane</keyword>
<dbReference type="CDD" id="cd06261">
    <property type="entry name" value="TM_PBP2"/>
    <property type="match status" value="1"/>
</dbReference>
<keyword evidence="10" id="KW-1185">Reference proteome</keyword>
<evidence type="ECO:0000256" key="4">
    <source>
        <dbReference type="ARBA" id="ARBA00022692"/>
    </source>
</evidence>
<dbReference type="Proteomes" id="UP000722125">
    <property type="component" value="Unassembled WGS sequence"/>
</dbReference>
<feature type="transmembrane region" description="Helical" evidence="7">
    <location>
        <begin position="32"/>
        <end position="54"/>
    </location>
</feature>
<evidence type="ECO:0000313" key="9">
    <source>
        <dbReference type="EMBL" id="MBT0992989.1"/>
    </source>
</evidence>
<sequence>MASAQLAVAVPGRERTSAAPAGSRKGRRRRRWIGLVYLAPGLALYTWIVLVPLGQSFVYSLYQWDGVSAPVPVGVDNYTAFFSDPELVAALRHVVVLVFFFALLPIALGLTSAAILSRRRLRGQSAYRWVLFLPQVITSVVIAVVWKRILAPAGPLNEALRAVGLDSMAKSWLGDTAWALPSLGLIGAWVTFGFCMVLFIAGAQSIPTELYEAARVDGAGPAREFFSIMLPALRPQLAVALTLTVTAALRTFDLVWLTTQGGPGSSTLTPAVLLYRRAFQNPDVGAAAAIGVVMAVFCLVVAVLIQRISERGETP</sequence>
<dbReference type="SUPFAM" id="SSF161098">
    <property type="entry name" value="MetI-like"/>
    <property type="match status" value="1"/>
</dbReference>
<dbReference type="PANTHER" id="PTHR30193:SF41">
    <property type="entry name" value="DIACETYLCHITOBIOSE UPTAKE SYSTEM PERMEASE PROTEIN NGCF"/>
    <property type="match status" value="1"/>
</dbReference>
<comment type="subcellular location">
    <subcellularLocation>
        <location evidence="1 7">Cell membrane</location>
        <topology evidence="1 7">Multi-pass membrane protein</topology>
    </subcellularLocation>
</comment>
<feature type="domain" description="ABC transmembrane type-1" evidence="8">
    <location>
        <begin position="91"/>
        <end position="305"/>
    </location>
</feature>
<dbReference type="PANTHER" id="PTHR30193">
    <property type="entry name" value="ABC TRANSPORTER PERMEASE PROTEIN"/>
    <property type="match status" value="1"/>
</dbReference>
<feature type="transmembrane region" description="Helical" evidence="7">
    <location>
        <begin position="284"/>
        <end position="305"/>
    </location>
</feature>
<comment type="caution">
    <text evidence="9">The sequence shown here is derived from an EMBL/GenBank/DDBJ whole genome shotgun (WGS) entry which is preliminary data.</text>
</comment>
<feature type="transmembrane region" description="Helical" evidence="7">
    <location>
        <begin position="94"/>
        <end position="117"/>
    </location>
</feature>